<sequence length="324" mass="37311">MAALSLSCQDGVQPGGSDGSGSETSAGNSSRVQRRMRSGRKATAFEEMEKVMKTSPCSPMETLCDTDTWLKSSVANIRADNQKYKNFIDVWKTKVCMWSLKDFNEFYSSCTPLFNAGFQKVYEKYYSLDESVDILSNLLLHQFNNDESEVYDFLVTLYRIIDRQIPKCNTLLVFSPPSSGKTYFFDCVLDYLWNKGQLGNPNKYNQFPFNAAEKKRILIWNEPFYEEAAIDDLKILTEGGSMSVRVKFKNDTAIYKTPLIITTNRRISLMTHPAFKDRMVQYTWRPAPFLKSYDKYPTPLAFYALLMKYNVIPTTVHIDMELVE</sequence>
<evidence type="ECO:0000256" key="2">
    <source>
        <dbReference type="ARBA" id="ARBA00022562"/>
    </source>
</evidence>
<evidence type="ECO:0000256" key="6">
    <source>
        <dbReference type="SAM" id="MobiDB-lite"/>
    </source>
</evidence>
<feature type="compositionally biased region" description="Polar residues" evidence="6">
    <location>
        <begin position="20"/>
        <end position="31"/>
    </location>
</feature>
<proteinExistence type="predicted"/>
<feature type="region of interest" description="Disordered" evidence="6">
    <location>
        <begin position="1"/>
        <end position="41"/>
    </location>
</feature>
<dbReference type="Pfam" id="PF01057">
    <property type="entry name" value="Parvo_NS1"/>
    <property type="match status" value="1"/>
</dbReference>
<keyword evidence="3" id="KW-0235">DNA replication</keyword>
<accession>A0A8A4XCX8</accession>
<comment type="subcellular location">
    <subcellularLocation>
        <location evidence="1">Host nucleus</location>
    </subcellularLocation>
</comment>
<dbReference type="GO" id="GO:0005524">
    <property type="term" value="F:ATP binding"/>
    <property type="evidence" value="ECO:0007669"/>
    <property type="project" value="UniProtKB-KW"/>
</dbReference>
<dbReference type="InterPro" id="IPR027417">
    <property type="entry name" value="P-loop_NTPase"/>
</dbReference>
<keyword evidence="2" id="KW-1048">Host nucleus</keyword>
<name>A0A8A4XCX8_9VIRU</name>
<dbReference type="GO" id="GO:0019079">
    <property type="term" value="P:viral genome replication"/>
    <property type="evidence" value="ECO:0007669"/>
    <property type="project" value="InterPro"/>
</dbReference>
<organism evidence="8">
    <name type="scientific">Emberiza chrysophrys ambidensovirus</name>
    <dbReference type="NCBI Taxonomy" id="2794444"/>
    <lineage>
        <taxon>Viruses</taxon>
        <taxon>Monodnaviria</taxon>
        <taxon>Shotokuvirae</taxon>
        <taxon>Cossaviricota</taxon>
        <taxon>Quintoviricetes</taxon>
        <taxon>Piccovirales</taxon>
        <taxon>Parvoviridae</taxon>
        <taxon>Densovirinae</taxon>
        <taxon>Ambidensovirus</taxon>
    </lineage>
</organism>
<evidence type="ECO:0000256" key="4">
    <source>
        <dbReference type="ARBA" id="ARBA00022741"/>
    </source>
</evidence>
<keyword evidence="5" id="KW-0067">ATP-binding</keyword>
<evidence type="ECO:0000256" key="1">
    <source>
        <dbReference type="ARBA" id="ARBA00004147"/>
    </source>
</evidence>
<evidence type="ECO:0000313" key="8">
    <source>
        <dbReference type="EMBL" id="QTE04111.1"/>
    </source>
</evidence>
<evidence type="ECO:0000259" key="7">
    <source>
        <dbReference type="PROSITE" id="PS51206"/>
    </source>
</evidence>
<dbReference type="InterPro" id="IPR001257">
    <property type="entry name" value="Parvovirus_NS1_helicase"/>
</dbReference>
<evidence type="ECO:0000256" key="3">
    <source>
        <dbReference type="ARBA" id="ARBA00022705"/>
    </source>
</evidence>
<evidence type="ECO:0000256" key="5">
    <source>
        <dbReference type="ARBA" id="ARBA00022840"/>
    </source>
</evidence>
<dbReference type="EMBL" id="MW046626">
    <property type="protein sequence ID" value="QTE04111.1"/>
    <property type="molecule type" value="Genomic_DNA"/>
</dbReference>
<dbReference type="InterPro" id="IPR014015">
    <property type="entry name" value="Helicase_SF3_DNA-vir"/>
</dbReference>
<dbReference type="SUPFAM" id="SSF52540">
    <property type="entry name" value="P-loop containing nucleoside triphosphate hydrolases"/>
    <property type="match status" value="1"/>
</dbReference>
<dbReference type="PROSITE" id="PS51206">
    <property type="entry name" value="SF3_HELICASE_1"/>
    <property type="match status" value="1"/>
</dbReference>
<dbReference type="GO" id="GO:0042025">
    <property type="term" value="C:host cell nucleus"/>
    <property type="evidence" value="ECO:0007669"/>
    <property type="project" value="UniProtKB-SubCell"/>
</dbReference>
<dbReference type="GO" id="GO:0006260">
    <property type="term" value="P:DNA replication"/>
    <property type="evidence" value="ECO:0007669"/>
    <property type="project" value="UniProtKB-KW"/>
</dbReference>
<reference evidence="8" key="1">
    <citation type="submission" date="2020-09" db="EMBL/GenBank/DDBJ databases">
        <title>Parvovirus dark matter in the feces of wild birds.</title>
        <authorList>
            <person name="Dai Z."/>
            <person name="Yang S."/>
            <person name="Zhang W."/>
        </authorList>
    </citation>
    <scope>NUCLEOTIDE SEQUENCE</scope>
    <source>
        <strain evidence="8">Ybb117par024</strain>
    </source>
</reference>
<feature type="compositionally biased region" description="Polar residues" evidence="6">
    <location>
        <begin position="1"/>
        <end position="10"/>
    </location>
</feature>
<keyword evidence="4" id="KW-0547">Nucleotide-binding</keyword>
<feature type="domain" description="SF3 helicase" evidence="7">
    <location>
        <begin position="152"/>
        <end position="324"/>
    </location>
</feature>
<protein>
    <submittedName>
        <fullName evidence="8">Nonstructural protein</fullName>
    </submittedName>
</protein>
<dbReference type="Gene3D" id="3.40.50.300">
    <property type="entry name" value="P-loop containing nucleotide triphosphate hydrolases"/>
    <property type="match status" value="1"/>
</dbReference>